<dbReference type="Pfam" id="PF21492">
    <property type="entry name" value="bL31_N"/>
    <property type="match status" value="1"/>
</dbReference>
<evidence type="ECO:0000259" key="2">
    <source>
        <dbReference type="Pfam" id="PF21492"/>
    </source>
</evidence>
<dbReference type="InterPro" id="IPR034600">
    <property type="entry name" value="Ribosomal_bL31m"/>
</dbReference>
<dbReference type="AlphaFoldDB" id="A0AAE0DPR4"/>
<gene>
    <name evidence="3" type="ORF">OEA41_000766</name>
</gene>
<name>A0AAE0DPR4_9LECA</name>
<dbReference type="GO" id="GO:0005762">
    <property type="term" value="C:mitochondrial large ribosomal subunit"/>
    <property type="evidence" value="ECO:0007669"/>
    <property type="project" value="InterPro"/>
</dbReference>
<evidence type="ECO:0000256" key="1">
    <source>
        <dbReference type="SAM" id="MobiDB-lite"/>
    </source>
</evidence>
<evidence type="ECO:0000313" key="4">
    <source>
        <dbReference type="Proteomes" id="UP001276659"/>
    </source>
</evidence>
<dbReference type="GO" id="GO:0032543">
    <property type="term" value="P:mitochondrial translation"/>
    <property type="evidence" value="ECO:0007669"/>
    <property type="project" value="InterPro"/>
</dbReference>
<evidence type="ECO:0000313" key="3">
    <source>
        <dbReference type="EMBL" id="KAK3178629.1"/>
    </source>
</evidence>
<accession>A0AAE0DPR4</accession>
<comment type="caution">
    <text evidence="3">The sequence shown here is derived from an EMBL/GenBank/DDBJ whole genome shotgun (WGS) entry which is preliminary data.</text>
</comment>
<dbReference type="PANTHER" id="PTHR28174:SF1">
    <property type="entry name" value="LARGE RIBOSOMAL SUBUNIT PROTEIN BL31M"/>
    <property type="match status" value="1"/>
</dbReference>
<dbReference type="GO" id="GO:0003735">
    <property type="term" value="F:structural constituent of ribosome"/>
    <property type="evidence" value="ECO:0007669"/>
    <property type="project" value="InterPro"/>
</dbReference>
<reference evidence="3" key="1">
    <citation type="submission" date="2022-11" db="EMBL/GenBank/DDBJ databases">
        <title>Chromosomal genome sequence assembly and mating type (MAT) locus characterization of the leprose asexual lichenized fungus Lepraria neglecta (Nyl.) Erichsen.</title>
        <authorList>
            <person name="Allen J.L."/>
            <person name="Pfeffer B."/>
        </authorList>
    </citation>
    <scope>NUCLEOTIDE SEQUENCE</scope>
    <source>
        <strain evidence="3">Allen 5258</strain>
    </source>
</reference>
<keyword evidence="4" id="KW-1185">Reference proteome</keyword>
<dbReference type="Gene3D" id="6.20.130.10">
    <property type="match status" value="1"/>
</dbReference>
<feature type="domain" description="Ribosomal protein bL31m N-terminal" evidence="2">
    <location>
        <begin position="30"/>
        <end position="75"/>
    </location>
</feature>
<dbReference type="EMBL" id="JASNWA010000003">
    <property type="protein sequence ID" value="KAK3178629.1"/>
    <property type="molecule type" value="Genomic_DNA"/>
</dbReference>
<dbReference type="PANTHER" id="PTHR28174">
    <property type="entry name" value="54S RIBOSOMAL PROTEIN L36, MITOCHONDRIAL"/>
    <property type="match status" value="1"/>
</dbReference>
<organism evidence="3 4">
    <name type="scientific">Lepraria neglecta</name>
    <dbReference type="NCBI Taxonomy" id="209136"/>
    <lineage>
        <taxon>Eukaryota</taxon>
        <taxon>Fungi</taxon>
        <taxon>Dikarya</taxon>
        <taxon>Ascomycota</taxon>
        <taxon>Pezizomycotina</taxon>
        <taxon>Lecanoromycetes</taxon>
        <taxon>OSLEUM clade</taxon>
        <taxon>Lecanoromycetidae</taxon>
        <taxon>Lecanorales</taxon>
        <taxon>Lecanorineae</taxon>
        <taxon>Stereocaulaceae</taxon>
        <taxon>Lepraria</taxon>
    </lineage>
</organism>
<feature type="compositionally biased region" description="Acidic residues" evidence="1">
    <location>
        <begin position="109"/>
        <end position="122"/>
    </location>
</feature>
<feature type="compositionally biased region" description="Basic and acidic residues" evidence="1">
    <location>
        <begin position="145"/>
        <end position="170"/>
    </location>
</feature>
<feature type="region of interest" description="Disordered" evidence="1">
    <location>
        <begin position="96"/>
        <end position="170"/>
    </location>
</feature>
<dbReference type="InterPro" id="IPR048874">
    <property type="entry name" value="Ribosomal_bL31m_N"/>
</dbReference>
<protein>
    <recommendedName>
        <fullName evidence="2">Ribosomal protein bL31m N-terminal domain-containing protein</fullName>
    </recommendedName>
</protein>
<dbReference type="Proteomes" id="UP001276659">
    <property type="component" value="Unassembled WGS sequence"/>
</dbReference>
<sequence length="170" mass="19228">MSLSTPLRRASLPVPSVPQTQCRHATLLRRPKRPYTFTQLVTLSDGSTYTHRTTSPAPIYRSTKDTRNTPLWNPSSQKLLNMETDEAGKLRAFREKFGRGWDASRMQEKDEEAEKEGGEQEGVEGSQREEEEDNLMDLISGYGQEAEKKGEAKGLREGKERSGKRKGGER</sequence>
<proteinExistence type="predicted"/>